<feature type="domain" description="Retroviral polymerase SH3-like" evidence="5">
    <location>
        <begin position="421"/>
        <end position="478"/>
    </location>
</feature>
<dbReference type="PANTHER" id="PTHR42648:SF32">
    <property type="entry name" value="RIBONUCLEASE H-LIKE DOMAIN, GAG-PRE-INTEGRASE DOMAIN PROTEIN-RELATED"/>
    <property type="match status" value="1"/>
</dbReference>
<dbReference type="InterPro" id="IPR057670">
    <property type="entry name" value="SH3_retrovirus"/>
</dbReference>
<name>A0A6L2P1H3_TANCI</name>
<evidence type="ECO:0000259" key="4">
    <source>
        <dbReference type="Pfam" id="PF07727"/>
    </source>
</evidence>
<proteinExistence type="predicted"/>
<organism evidence="6">
    <name type="scientific">Tanacetum cinerariifolium</name>
    <name type="common">Dalmatian daisy</name>
    <name type="synonym">Chrysanthemum cinerariifolium</name>
    <dbReference type="NCBI Taxonomy" id="118510"/>
    <lineage>
        <taxon>Eukaryota</taxon>
        <taxon>Viridiplantae</taxon>
        <taxon>Streptophyta</taxon>
        <taxon>Embryophyta</taxon>
        <taxon>Tracheophyta</taxon>
        <taxon>Spermatophyta</taxon>
        <taxon>Magnoliopsida</taxon>
        <taxon>eudicotyledons</taxon>
        <taxon>Gunneridae</taxon>
        <taxon>Pentapetalae</taxon>
        <taxon>asterids</taxon>
        <taxon>campanulids</taxon>
        <taxon>Asterales</taxon>
        <taxon>Asteraceae</taxon>
        <taxon>Asteroideae</taxon>
        <taxon>Anthemideae</taxon>
        <taxon>Anthemidinae</taxon>
        <taxon>Tanacetum</taxon>
    </lineage>
</organism>
<feature type="region of interest" description="Disordered" evidence="3">
    <location>
        <begin position="1"/>
        <end position="22"/>
    </location>
</feature>
<feature type="compositionally biased region" description="Low complexity" evidence="3">
    <location>
        <begin position="1"/>
        <end position="15"/>
    </location>
</feature>
<feature type="domain" description="Reverse transcriptase Ty1/copia-type" evidence="4">
    <location>
        <begin position="662"/>
        <end position="727"/>
    </location>
</feature>
<evidence type="ECO:0000256" key="1">
    <source>
        <dbReference type="ARBA" id="ARBA00022723"/>
    </source>
</evidence>
<dbReference type="GO" id="GO:0046872">
    <property type="term" value="F:metal ion binding"/>
    <property type="evidence" value="ECO:0007669"/>
    <property type="project" value="UniProtKB-KW"/>
</dbReference>
<protein>
    <submittedName>
        <fullName evidence="6">Uncharacterized protein</fullName>
    </submittedName>
</protein>
<accession>A0A6L2P1H3</accession>
<keyword evidence="1" id="KW-0479">Metal-binding</keyword>
<dbReference type="GO" id="GO:0003676">
    <property type="term" value="F:nucleic acid binding"/>
    <property type="evidence" value="ECO:0007669"/>
    <property type="project" value="InterPro"/>
</dbReference>
<evidence type="ECO:0000256" key="3">
    <source>
        <dbReference type="SAM" id="MobiDB-lite"/>
    </source>
</evidence>
<evidence type="ECO:0000259" key="5">
    <source>
        <dbReference type="Pfam" id="PF25597"/>
    </source>
</evidence>
<sequence>MAFVSSSSNNSNNKNGVNTTQGVNIANRVNTTSTQVNVASSLNIDNLSDAVICAFLGTKGTGQQESRCHKKDYTSRDTKLLSIGLFPLPKLNLSYKGLEELFNKPKTKKSKDKSNDVEPESIRKGSDASIIEDWVSDDEEQKVKKKKVKPSIHRINFVKDATDNNPRETVKNVLTVNVAKLINGVHPKRTMNAINQESYFSKQPHSLVQRPNKKLTALKNSYANKKVKTIWVKKVNTAKPIEAVNAAKAKAKHKAVKGKRGNAVKASACWGNLQEDLHDKGVIDSGCSRHMIRNMSFLTNYKEIDGGYVAFGENPKGGKITGKGTKDETSGTFKSFIIRVENLMNLRVKVIRCDNGTKFKNVEMNQFCKVKGVMRQYSVARTLQQNRVAERVLVTKPHNKTPYELFHGRTPAIRFLRPFRCLVTILNTIDHLGKFDGKADEGFFVGYSLNSKAFRVFNSRTRIIEENLHVRFSKNTPNNVGTKASNGIRKEKEPERDYILLPLWTADSPFSSISKNSQDNEFQPLNDGTKKVDDHLRKENECNNQREEDSNNNTNRVNTVTLNINAASSSGVNDVGINISIDLPPNPNMPSLEDIGIFKDSHDDEDVFGIEAGFHNLDSTFQVSLISTTRIYKDHLFEQVIRDLHSAPQKRRMTKNLEEHGLVEEVYVCQPPRFEDPDFPDKVYKIEKALYGLHQAPKAWYKTLSTYLLDDGFKNGQIDKTLFIKRNKAAIVKKFGFLDVKIASTPMETSKPLPKDKDEEEVDVHMYRSMIGSLMYLTSSRPDIMFAVNADIDVVKDSVVNKQFWTTLKIKTVNDDVRLQDLIDGKNVVINEASIRHDLKLNDAKVLVKAKLKKLDIIMDNIKRREVKVMYDLPKKLYLFSRVGKRIDMVSSERNHNYQMPRLRIEKRQWRLKLVKNMLKTNIKNLKSMSKFITKITTNEVVVLKTYEDKLLKPKIIVEVENKCDVYVNKTSVEDSTDVLENTNDFMVLNNHGYESHRFQAGQGMNFHDFNYGLKMIVEFMNATVLSSSSWYIGPRDIGNPSFTLPTIVSLTMFSSTAVLEAEYKLWVEM</sequence>
<keyword evidence="2" id="KW-0378">Hydrolase</keyword>
<dbReference type="InterPro" id="IPR036397">
    <property type="entry name" value="RNaseH_sf"/>
</dbReference>
<dbReference type="EMBL" id="BKCJ010010592">
    <property type="protein sequence ID" value="GEU92280.1"/>
    <property type="molecule type" value="Genomic_DNA"/>
</dbReference>
<dbReference type="GO" id="GO:0016787">
    <property type="term" value="F:hydrolase activity"/>
    <property type="evidence" value="ECO:0007669"/>
    <property type="project" value="UniProtKB-KW"/>
</dbReference>
<dbReference type="SUPFAM" id="SSF53098">
    <property type="entry name" value="Ribonuclease H-like"/>
    <property type="match status" value="1"/>
</dbReference>
<dbReference type="Gene3D" id="3.30.420.10">
    <property type="entry name" value="Ribonuclease H-like superfamily/Ribonuclease H"/>
    <property type="match status" value="1"/>
</dbReference>
<comment type="caution">
    <text evidence="6">The sequence shown here is derived from an EMBL/GenBank/DDBJ whole genome shotgun (WGS) entry which is preliminary data.</text>
</comment>
<evidence type="ECO:0000256" key="2">
    <source>
        <dbReference type="ARBA" id="ARBA00022801"/>
    </source>
</evidence>
<dbReference type="Pfam" id="PF25597">
    <property type="entry name" value="SH3_retrovirus"/>
    <property type="match status" value="1"/>
</dbReference>
<dbReference type="InterPro" id="IPR039537">
    <property type="entry name" value="Retrotran_Ty1/copia-like"/>
</dbReference>
<dbReference type="Pfam" id="PF07727">
    <property type="entry name" value="RVT_2"/>
    <property type="match status" value="1"/>
</dbReference>
<evidence type="ECO:0000313" key="6">
    <source>
        <dbReference type="EMBL" id="GEU92280.1"/>
    </source>
</evidence>
<dbReference type="InterPro" id="IPR013103">
    <property type="entry name" value="RVT_2"/>
</dbReference>
<dbReference type="InterPro" id="IPR012337">
    <property type="entry name" value="RNaseH-like_sf"/>
</dbReference>
<reference evidence="6" key="1">
    <citation type="journal article" date="2019" name="Sci. Rep.">
        <title>Draft genome of Tanacetum cinerariifolium, the natural source of mosquito coil.</title>
        <authorList>
            <person name="Yamashiro T."/>
            <person name="Shiraishi A."/>
            <person name="Satake H."/>
            <person name="Nakayama K."/>
        </authorList>
    </citation>
    <scope>NUCLEOTIDE SEQUENCE</scope>
</reference>
<gene>
    <name evidence="6" type="ORF">Tci_064258</name>
</gene>
<dbReference type="PANTHER" id="PTHR42648">
    <property type="entry name" value="TRANSPOSASE, PUTATIVE-RELATED"/>
    <property type="match status" value="1"/>
</dbReference>
<dbReference type="AlphaFoldDB" id="A0A6L2P1H3"/>